<dbReference type="AlphaFoldDB" id="A0A5M3N1N6"/>
<feature type="compositionally biased region" description="Gly residues" evidence="1">
    <location>
        <begin position="26"/>
        <end position="35"/>
    </location>
</feature>
<dbReference type="KEGG" id="cput:CONPUDRAFT_141735"/>
<feature type="compositionally biased region" description="Low complexity" evidence="1">
    <location>
        <begin position="57"/>
        <end position="70"/>
    </location>
</feature>
<comment type="caution">
    <text evidence="3">The sequence shown here is derived from an EMBL/GenBank/DDBJ whole genome shotgun (WGS) entry which is preliminary data.</text>
</comment>
<feature type="compositionally biased region" description="Polar residues" evidence="1">
    <location>
        <begin position="71"/>
        <end position="102"/>
    </location>
</feature>
<feature type="compositionally biased region" description="Basic residues" evidence="1">
    <location>
        <begin position="260"/>
        <end position="287"/>
    </location>
</feature>
<evidence type="ECO:0000313" key="4">
    <source>
        <dbReference type="Proteomes" id="UP000053558"/>
    </source>
</evidence>
<accession>A0A5M3N1N6</accession>
<dbReference type="EMBL" id="JH711574">
    <property type="protein sequence ID" value="EIW84934.1"/>
    <property type="molecule type" value="Genomic_DNA"/>
</dbReference>
<dbReference type="OrthoDB" id="3268560at2759"/>
<feature type="region of interest" description="Disordered" evidence="1">
    <location>
        <begin position="20"/>
        <end position="124"/>
    </location>
</feature>
<evidence type="ECO:0000256" key="1">
    <source>
        <dbReference type="SAM" id="MobiDB-lite"/>
    </source>
</evidence>
<protein>
    <recommendedName>
        <fullName evidence="2">Ribosomal protein mS38 C-terminal domain-containing protein</fullName>
    </recommendedName>
</protein>
<keyword evidence="4" id="KW-1185">Reference proteome</keyword>
<evidence type="ECO:0000313" key="3">
    <source>
        <dbReference type="EMBL" id="EIW84934.1"/>
    </source>
</evidence>
<gene>
    <name evidence="3" type="ORF">CONPUDRAFT_141735</name>
</gene>
<dbReference type="SMART" id="SM01155">
    <property type="entry name" value="DUF1713"/>
    <property type="match status" value="1"/>
</dbReference>
<dbReference type="GeneID" id="19201661"/>
<proteinExistence type="predicted"/>
<feature type="compositionally biased region" description="Low complexity" evidence="1">
    <location>
        <begin position="103"/>
        <end position="118"/>
    </location>
</feature>
<dbReference type="InterPro" id="IPR013177">
    <property type="entry name" value="Ribosomal_mS38_C"/>
</dbReference>
<dbReference type="Proteomes" id="UP000053558">
    <property type="component" value="Unassembled WGS sequence"/>
</dbReference>
<name>A0A5M3N1N6_CONPW</name>
<reference evidence="4" key="1">
    <citation type="journal article" date="2012" name="Science">
        <title>The Paleozoic origin of enzymatic lignin decomposition reconstructed from 31 fungal genomes.</title>
        <authorList>
            <person name="Floudas D."/>
            <person name="Binder M."/>
            <person name="Riley R."/>
            <person name="Barry K."/>
            <person name="Blanchette R.A."/>
            <person name="Henrissat B."/>
            <person name="Martinez A.T."/>
            <person name="Otillar R."/>
            <person name="Spatafora J.W."/>
            <person name="Yadav J.S."/>
            <person name="Aerts A."/>
            <person name="Benoit I."/>
            <person name="Boyd A."/>
            <person name="Carlson A."/>
            <person name="Copeland A."/>
            <person name="Coutinho P.M."/>
            <person name="de Vries R.P."/>
            <person name="Ferreira P."/>
            <person name="Findley K."/>
            <person name="Foster B."/>
            <person name="Gaskell J."/>
            <person name="Glotzer D."/>
            <person name="Gorecki P."/>
            <person name="Heitman J."/>
            <person name="Hesse C."/>
            <person name="Hori C."/>
            <person name="Igarashi K."/>
            <person name="Jurgens J.A."/>
            <person name="Kallen N."/>
            <person name="Kersten P."/>
            <person name="Kohler A."/>
            <person name="Kuees U."/>
            <person name="Kumar T.K.A."/>
            <person name="Kuo A."/>
            <person name="LaButti K."/>
            <person name="Larrondo L.F."/>
            <person name="Lindquist E."/>
            <person name="Ling A."/>
            <person name="Lombard V."/>
            <person name="Lucas S."/>
            <person name="Lundell T."/>
            <person name="Martin R."/>
            <person name="McLaughlin D.J."/>
            <person name="Morgenstern I."/>
            <person name="Morin E."/>
            <person name="Murat C."/>
            <person name="Nagy L.G."/>
            <person name="Nolan M."/>
            <person name="Ohm R.A."/>
            <person name="Patyshakuliyeva A."/>
            <person name="Rokas A."/>
            <person name="Ruiz-Duenas F.J."/>
            <person name="Sabat G."/>
            <person name="Salamov A."/>
            <person name="Samejima M."/>
            <person name="Schmutz J."/>
            <person name="Slot J.C."/>
            <person name="St John F."/>
            <person name="Stenlid J."/>
            <person name="Sun H."/>
            <person name="Sun S."/>
            <person name="Syed K."/>
            <person name="Tsang A."/>
            <person name="Wiebenga A."/>
            <person name="Young D."/>
            <person name="Pisabarro A."/>
            <person name="Eastwood D.C."/>
            <person name="Martin F."/>
            <person name="Cullen D."/>
            <person name="Grigoriev I.V."/>
            <person name="Hibbett D.S."/>
        </authorList>
    </citation>
    <scope>NUCLEOTIDE SEQUENCE [LARGE SCALE GENOMIC DNA]</scope>
    <source>
        <strain evidence="4">RWD-64-598 SS2</strain>
    </source>
</reference>
<feature type="domain" description="Ribosomal protein mS38 C-terminal" evidence="2">
    <location>
        <begin position="255"/>
        <end position="287"/>
    </location>
</feature>
<organism evidence="3 4">
    <name type="scientific">Coniophora puteana (strain RWD-64-598)</name>
    <name type="common">Brown rot fungus</name>
    <dbReference type="NCBI Taxonomy" id="741705"/>
    <lineage>
        <taxon>Eukaryota</taxon>
        <taxon>Fungi</taxon>
        <taxon>Dikarya</taxon>
        <taxon>Basidiomycota</taxon>
        <taxon>Agaricomycotina</taxon>
        <taxon>Agaricomycetes</taxon>
        <taxon>Agaricomycetidae</taxon>
        <taxon>Boletales</taxon>
        <taxon>Coniophorineae</taxon>
        <taxon>Coniophoraceae</taxon>
        <taxon>Coniophora</taxon>
    </lineage>
</organism>
<dbReference type="OMA" id="AMVVNRI"/>
<dbReference type="Pfam" id="PF08213">
    <property type="entry name" value="COX24_C"/>
    <property type="match status" value="1"/>
</dbReference>
<dbReference type="RefSeq" id="XP_007764591.1">
    <property type="nucleotide sequence ID" value="XM_007766401.1"/>
</dbReference>
<feature type="region of interest" description="Disordered" evidence="1">
    <location>
        <begin position="259"/>
        <end position="287"/>
    </location>
</feature>
<evidence type="ECO:0000259" key="2">
    <source>
        <dbReference type="SMART" id="SM01155"/>
    </source>
</evidence>
<sequence length="287" mass="31040">MSLLPRLARPSFIQRRAYSSYFSSKTGGGGGGGGRYFTSAKPPKPVVSGRGGAKVESSSSPASKNDASGSPTSQSNDSPNTAQTGASEETAKVPTTLSSSDGPTRAATASASKTSSPPMSHQPQQLVIPPHISLSMNDLKTHQFFSLHRPMLLLQQPTSMVFDSPDPSIPLFGNSPKEQKLAQDLHSSSLFGEIPESSVESDADTARQLAHSMVLNRVGNAMSWQETLQRLGLDSAQSADTISAKESAEEWITIHADSTRRKKRTKMKKHKLKKRRRLTRIQRQNAR</sequence>